<name>A0A5C3MHR1_9AGAR</name>
<evidence type="ECO:0000313" key="2">
    <source>
        <dbReference type="Proteomes" id="UP000308652"/>
    </source>
</evidence>
<dbReference type="EMBL" id="ML213590">
    <property type="protein sequence ID" value="TFK44912.1"/>
    <property type="molecule type" value="Genomic_DNA"/>
</dbReference>
<protein>
    <submittedName>
        <fullName evidence="1">Uncharacterized protein</fullName>
    </submittedName>
</protein>
<gene>
    <name evidence="1" type="ORF">BDQ12DRAFT_673802</name>
</gene>
<reference evidence="1 2" key="1">
    <citation type="journal article" date="2019" name="Nat. Ecol. Evol.">
        <title>Megaphylogeny resolves global patterns of mushroom evolution.</title>
        <authorList>
            <person name="Varga T."/>
            <person name="Krizsan K."/>
            <person name="Foldi C."/>
            <person name="Dima B."/>
            <person name="Sanchez-Garcia M."/>
            <person name="Sanchez-Ramirez S."/>
            <person name="Szollosi G.J."/>
            <person name="Szarkandi J.G."/>
            <person name="Papp V."/>
            <person name="Albert L."/>
            <person name="Andreopoulos W."/>
            <person name="Angelini C."/>
            <person name="Antonin V."/>
            <person name="Barry K.W."/>
            <person name="Bougher N.L."/>
            <person name="Buchanan P."/>
            <person name="Buyck B."/>
            <person name="Bense V."/>
            <person name="Catcheside P."/>
            <person name="Chovatia M."/>
            <person name="Cooper J."/>
            <person name="Damon W."/>
            <person name="Desjardin D."/>
            <person name="Finy P."/>
            <person name="Geml J."/>
            <person name="Haridas S."/>
            <person name="Hughes K."/>
            <person name="Justo A."/>
            <person name="Karasinski D."/>
            <person name="Kautmanova I."/>
            <person name="Kiss B."/>
            <person name="Kocsube S."/>
            <person name="Kotiranta H."/>
            <person name="LaButti K.M."/>
            <person name="Lechner B.E."/>
            <person name="Liimatainen K."/>
            <person name="Lipzen A."/>
            <person name="Lukacs Z."/>
            <person name="Mihaltcheva S."/>
            <person name="Morgado L.N."/>
            <person name="Niskanen T."/>
            <person name="Noordeloos M.E."/>
            <person name="Ohm R.A."/>
            <person name="Ortiz-Santana B."/>
            <person name="Ovrebo C."/>
            <person name="Racz N."/>
            <person name="Riley R."/>
            <person name="Savchenko A."/>
            <person name="Shiryaev A."/>
            <person name="Soop K."/>
            <person name="Spirin V."/>
            <person name="Szebenyi C."/>
            <person name="Tomsovsky M."/>
            <person name="Tulloss R.E."/>
            <person name="Uehling J."/>
            <person name="Grigoriev I.V."/>
            <person name="Vagvolgyi C."/>
            <person name="Papp T."/>
            <person name="Martin F.M."/>
            <person name="Miettinen O."/>
            <person name="Hibbett D.S."/>
            <person name="Nagy L.G."/>
        </authorList>
    </citation>
    <scope>NUCLEOTIDE SEQUENCE [LARGE SCALE GENOMIC DNA]</scope>
    <source>
        <strain evidence="1 2">CBS 166.37</strain>
    </source>
</reference>
<keyword evidence="2" id="KW-1185">Reference proteome</keyword>
<dbReference type="AlphaFoldDB" id="A0A5C3MHR1"/>
<sequence length="108" mass="11829">MNGRRAQEEFNAIIKLAGQVVLPLGELFFGSPCQDNPSISHSESRPAGISRRITLKTEYLPAGFISPSVRSFKSSSLSNCTKPSLRTSSLSSYLLSILFLCTDRDISM</sequence>
<dbReference type="Proteomes" id="UP000308652">
    <property type="component" value="Unassembled WGS sequence"/>
</dbReference>
<organism evidence="1 2">
    <name type="scientific">Crucibulum laeve</name>
    <dbReference type="NCBI Taxonomy" id="68775"/>
    <lineage>
        <taxon>Eukaryota</taxon>
        <taxon>Fungi</taxon>
        <taxon>Dikarya</taxon>
        <taxon>Basidiomycota</taxon>
        <taxon>Agaricomycotina</taxon>
        <taxon>Agaricomycetes</taxon>
        <taxon>Agaricomycetidae</taxon>
        <taxon>Agaricales</taxon>
        <taxon>Agaricineae</taxon>
        <taxon>Nidulariaceae</taxon>
        <taxon>Crucibulum</taxon>
    </lineage>
</organism>
<accession>A0A5C3MHR1</accession>
<evidence type="ECO:0000313" key="1">
    <source>
        <dbReference type="EMBL" id="TFK44912.1"/>
    </source>
</evidence>
<proteinExistence type="predicted"/>